<dbReference type="AlphaFoldDB" id="A0A0P7YKC8"/>
<evidence type="ECO:0000313" key="4">
    <source>
        <dbReference type="Proteomes" id="UP000050421"/>
    </source>
</evidence>
<dbReference type="InterPro" id="IPR013783">
    <property type="entry name" value="Ig-like_fold"/>
</dbReference>
<accession>A0A0P7YKC8</accession>
<proteinExistence type="predicted"/>
<feature type="signal peptide" evidence="1">
    <location>
        <begin position="1"/>
        <end position="30"/>
    </location>
</feature>
<dbReference type="Pfam" id="PF13585">
    <property type="entry name" value="CHU_C"/>
    <property type="match status" value="1"/>
</dbReference>
<dbReference type="Gene3D" id="2.60.40.10">
    <property type="entry name" value="Immunoglobulins"/>
    <property type="match status" value="1"/>
</dbReference>
<dbReference type="SMART" id="SM00089">
    <property type="entry name" value="PKD"/>
    <property type="match status" value="1"/>
</dbReference>
<dbReference type="InterPro" id="IPR035986">
    <property type="entry name" value="PKD_dom_sf"/>
</dbReference>
<gene>
    <name evidence="3" type="ORF">HLUCCX10_09030</name>
</gene>
<evidence type="ECO:0000256" key="1">
    <source>
        <dbReference type="SAM" id="SignalP"/>
    </source>
</evidence>
<dbReference type="Pfam" id="PF13573">
    <property type="entry name" value="SprB"/>
    <property type="match status" value="4"/>
</dbReference>
<dbReference type="InterPro" id="IPR025667">
    <property type="entry name" value="SprB_repeat"/>
</dbReference>
<dbReference type="SUPFAM" id="SSF49299">
    <property type="entry name" value="PKD domain"/>
    <property type="match status" value="1"/>
</dbReference>
<dbReference type="Proteomes" id="UP000050421">
    <property type="component" value="Unassembled WGS sequence"/>
</dbReference>
<dbReference type="NCBIfam" id="TIGR04131">
    <property type="entry name" value="Bac_Flav_CTERM"/>
    <property type="match status" value="1"/>
</dbReference>
<sequence length="688" mass="74017">MKSFKTTYHFLTLALILSLAVVSNALGQYAFDIPRSENDRILSFNGIQVDISGKLALCSHNDKGSIILNVTGGVPPYTFLWNNKETTQNRGDLFAGTYTVEITDSQGLKHIESIVVQPPFPLILNPVEKTDASCGSSADGSAKISVNIGRGDPYKVSWSHGLQDSWEANDLKPGTYIVTVADRYNCDVSMSFQINSKEAGMQVAESVVDASCAGKNDGAINLNVSGGQAPYTYSWSNGAKTKDLSNISAGIYEVLIQDQGGCTMQASYKVEEPKSMEVEAEVINPSCSSDSNGTIDLTIIGGTAPYTITWNNGANGSELENLPAGIYTARITDASGCFVDQQVELTAESALSLDLVEITNQSCTGEADGAIQIAHTGGKGQVTVTWADGVSGELNRTGLAAGTYEVSITDESGCTTSGSYSVSQSEAVTARIESALDVNCEQGSVTGHAWVSITGGKEPFTISWSSGEKNTREINYFQAGVVEVTVTDATGCSSNVSAVLDFPSEVNRSGRLDFQYRKLQITTESEVFIDEEILFESQISPEIIAWEWSFGDGVSSTEKDPIHVYQDPGTYEVKLTGYDIFGCSTNEVSSVQVITAEAQVVIPNAFTPNGDGLNDTFIPKIKNINSFTLEIFNTWGEKMFFTNSPESKGWDGTYKGQLLPAGNYLYRITYTDQDSNQKEKTGGVTLIR</sequence>
<dbReference type="eggNOG" id="COG3291">
    <property type="taxonomic scope" value="Bacteria"/>
</dbReference>
<dbReference type="STRING" id="1305737.GCA_000526355_02959"/>
<reference evidence="3 4" key="1">
    <citation type="submission" date="2015-09" db="EMBL/GenBank/DDBJ databases">
        <title>Identification and resolution of microdiversity through metagenomic sequencing of parallel consortia.</title>
        <authorList>
            <person name="Nelson W.C."/>
            <person name="Romine M.F."/>
            <person name="Lindemann S.R."/>
        </authorList>
    </citation>
    <scope>NUCLEOTIDE SEQUENCE [LARGE SCALE GENOMIC DNA]</scope>
    <source>
        <strain evidence="3">HL-49</strain>
    </source>
</reference>
<evidence type="ECO:0000313" key="3">
    <source>
        <dbReference type="EMBL" id="KPQ15541.1"/>
    </source>
</evidence>
<organism evidence="3 4">
    <name type="scientific">Algoriphagus marincola HL-49</name>
    <dbReference type="NCBI Taxonomy" id="1305737"/>
    <lineage>
        <taxon>Bacteria</taxon>
        <taxon>Pseudomonadati</taxon>
        <taxon>Bacteroidota</taxon>
        <taxon>Cytophagia</taxon>
        <taxon>Cytophagales</taxon>
        <taxon>Cyclobacteriaceae</taxon>
        <taxon>Algoriphagus</taxon>
    </lineage>
</organism>
<dbReference type="CDD" id="cd00146">
    <property type="entry name" value="PKD"/>
    <property type="match status" value="1"/>
</dbReference>
<dbReference type="OrthoDB" id="7794186at2"/>
<feature type="domain" description="PKD" evidence="2">
    <location>
        <begin position="531"/>
        <end position="600"/>
    </location>
</feature>
<dbReference type="EMBL" id="LJXT01000050">
    <property type="protein sequence ID" value="KPQ15541.1"/>
    <property type="molecule type" value="Genomic_DNA"/>
</dbReference>
<dbReference type="PATRIC" id="fig|1305737.6.peg.2440"/>
<comment type="caution">
    <text evidence="3">The sequence shown here is derived from an EMBL/GenBank/DDBJ whole genome shotgun (WGS) entry which is preliminary data.</text>
</comment>
<dbReference type="Pfam" id="PF18911">
    <property type="entry name" value="PKD_4"/>
    <property type="match status" value="1"/>
</dbReference>
<dbReference type="InterPro" id="IPR026341">
    <property type="entry name" value="T9SS_type_B"/>
</dbReference>
<evidence type="ECO:0000259" key="2">
    <source>
        <dbReference type="PROSITE" id="PS50093"/>
    </source>
</evidence>
<dbReference type="InterPro" id="IPR022409">
    <property type="entry name" value="PKD/Chitinase_dom"/>
</dbReference>
<protein>
    <submittedName>
        <fullName evidence="3">T9SS substrate parallel beta helix repeat protein</fullName>
    </submittedName>
</protein>
<dbReference type="Gene3D" id="2.60.40.740">
    <property type="match status" value="3"/>
</dbReference>
<keyword evidence="1" id="KW-0732">Signal</keyword>
<dbReference type="PROSITE" id="PS50093">
    <property type="entry name" value="PKD"/>
    <property type="match status" value="1"/>
</dbReference>
<feature type="chain" id="PRO_5006146403" evidence="1">
    <location>
        <begin position="31"/>
        <end position="688"/>
    </location>
</feature>
<name>A0A0P7YKC8_9BACT</name>
<dbReference type="InterPro" id="IPR000601">
    <property type="entry name" value="PKD_dom"/>
</dbReference>